<evidence type="ECO:0000256" key="3">
    <source>
        <dbReference type="ARBA" id="ARBA00022679"/>
    </source>
</evidence>
<gene>
    <name evidence="5" type="ORF">HNR28_001047</name>
</gene>
<sequence>MAERAPSRLSLVVLTHNRRDEVLRTLGRLGAAAPEVPLVVVDNASTDDTVREIRRRFPRAHLVCAPANLGAAGRNLGVRAVSSEYVAFCDDDVCWLPGALARAQDLLDRHPDVAVLSARVLVGASGAVDPACTLMAASPLDGEPDVGPALVGFLAGACVFRTSAFRQAGGYWPALFIGCEESLLALDLLERGWRILYAPQIEARHWPSARRDAPGRRRLLARNALLVAWMRLPWSAVLSGAWNVLAGLPDWRARWLALRDAVRHGRATGACRRPVGPGVARRLARVRLAQRRPAPVSRPPSR</sequence>
<evidence type="ECO:0000313" key="5">
    <source>
        <dbReference type="EMBL" id="MBB6083012.1"/>
    </source>
</evidence>
<dbReference type="EMBL" id="JACHIB010000005">
    <property type="protein sequence ID" value="MBB6083012.1"/>
    <property type="molecule type" value="Genomic_DNA"/>
</dbReference>
<name>A0A7W9TP51_CASDE</name>
<dbReference type="InterPro" id="IPR029044">
    <property type="entry name" value="Nucleotide-diphossugar_trans"/>
</dbReference>
<evidence type="ECO:0000256" key="1">
    <source>
        <dbReference type="ARBA" id="ARBA00006739"/>
    </source>
</evidence>
<dbReference type="RefSeq" id="WP_184142558.1">
    <property type="nucleotide sequence ID" value="NZ_JACHIB010000005.1"/>
</dbReference>
<dbReference type="PANTHER" id="PTHR43179:SF12">
    <property type="entry name" value="GALACTOFURANOSYLTRANSFERASE GLFT2"/>
    <property type="match status" value="1"/>
</dbReference>
<dbReference type="AlphaFoldDB" id="A0A7W9TP51"/>
<proteinExistence type="inferred from homology"/>
<comment type="caution">
    <text evidence="5">The sequence shown here is derived from an EMBL/GenBank/DDBJ whole genome shotgun (WGS) entry which is preliminary data.</text>
</comment>
<organism evidence="5 6">
    <name type="scientific">Castellaniella defragrans</name>
    <name type="common">Alcaligenes defragrans</name>
    <dbReference type="NCBI Taxonomy" id="75697"/>
    <lineage>
        <taxon>Bacteria</taxon>
        <taxon>Pseudomonadati</taxon>
        <taxon>Pseudomonadota</taxon>
        <taxon>Betaproteobacteria</taxon>
        <taxon>Burkholderiales</taxon>
        <taxon>Alcaligenaceae</taxon>
        <taxon>Castellaniella</taxon>
    </lineage>
</organism>
<dbReference type="GO" id="GO:0016757">
    <property type="term" value="F:glycosyltransferase activity"/>
    <property type="evidence" value="ECO:0007669"/>
    <property type="project" value="UniProtKB-KW"/>
</dbReference>
<feature type="domain" description="Glycosyltransferase 2-like" evidence="4">
    <location>
        <begin position="10"/>
        <end position="130"/>
    </location>
</feature>
<dbReference type="Proteomes" id="UP000541136">
    <property type="component" value="Unassembled WGS sequence"/>
</dbReference>
<reference evidence="5 6" key="1">
    <citation type="submission" date="2020-08" db="EMBL/GenBank/DDBJ databases">
        <title>Genomic Encyclopedia of Type Strains, Phase IV (KMG-IV): sequencing the most valuable type-strain genomes for metagenomic binning, comparative biology and taxonomic classification.</title>
        <authorList>
            <person name="Goeker M."/>
        </authorList>
    </citation>
    <scope>NUCLEOTIDE SEQUENCE [LARGE SCALE GENOMIC DNA]</scope>
    <source>
        <strain evidence="5 6">DSM 12141</strain>
    </source>
</reference>
<dbReference type="Gene3D" id="3.90.550.10">
    <property type="entry name" value="Spore Coat Polysaccharide Biosynthesis Protein SpsA, Chain A"/>
    <property type="match status" value="1"/>
</dbReference>
<dbReference type="PANTHER" id="PTHR43179">
    <property type="entry name" value="RHAMNOSYLTRANSFERASE WBBL"/>
    <property type="match status" value="1"/>
</dbReference>
<protein>
    <submittedName>
        <fullName evidence="5">GT2 family glycosyltransferase</fullName>
    </submittedName>
</protein>
<comment type="similarity">
    <text evidence="1">Belongs to the glycosyltransferase 2 family.</text>
</comment>
<keyword evidence="3 5" id="KW-0808">Transferase</keyword>
<accession>A0A7W9TP51</accession>
<dbReference type="SUPFAM" id="SSF53448">
    <property type="entry name" value="Nucleotide-diphospho-sugar transferases"/>
    <property type="match status" value="1"/>
</dbReference>
<dbReference type="Pfam" id="PF00535">
    <property type="entry name" value="Glycos_transf_2"/>
    <property type="match status" value="1"/>
</dbReference>
<evidence type="ECO:0000256" key="2">
    <source>
        <dbReference type="ARBA" id="ARBA00022676"/>
    </source>
</evidence>
<dbReference type="InterPro" id="IPR001173">
    <property type="entry name" value="Glyco_trans_2-like"/>
</dbReference>
<evidence type="ECO:0000259" key="4">
    <source>
        <dbReference type="Pfam" id="PF00535"/>
    </source>
</evidence>
<evidence type="ECO:0000313" key="6">
    <source>
        <dbReference type="Proteomes" id="UP000541136"/>
    </source>
</evidence>
<keyword evidence="2" id="KW-0328">Glycosyltransferase</keyword>